<gene>
    <name evidence="3" type="ORF">LMTR13_00040</name>
</gene>
<dbReference type="EMBL" id="CP016428">
    <property type="protein sequence ID" value="ANV98802.1"/>
    <property type="molecule type" value="Genomic_DNA"/>
</dbReference>
<dbReference type="PANTHER" id="PTHR35562">
    <property type="entry name" value="DNA ENDONUCLEASE SMRA-RELATED"/>
    <property type="match status" value="1"/>
</dbReference>
<accession>A0A1B1U7X5</accession>
<keyword evidence="4" id="KW-1185">Reference proteome</keyword>
<dbReference type="PROSITE" id="PS50828">
    <property type="entry name" value="SMR"/>
    <property type="match status" value="1"/>
</dbReference>
<dbReference type="OrthoDB" id="7165597at2"/>
<name>A0A1B1U7X5_9BRAD</name>
<dbReference type="STRING" id="1274631.LMTR13_00040"/>
<proteinExistence type="predicted"/>
<evidence type="ECO:0000256" key="1">
    <source>
        <dbReference type="SAM" id="MobiDB-lite"/>
    </source>
</evidence>
<dbReference type="InterPro" id="IPR002625">
    <property type="entry name" value="Smr_dom"/>
</dbReference>
<dbReference type="SUPFAM" id="SSF160443">
    <property type="entry name" value="SMR domain-like"/>
    <property type="match status" value="1"/>
</dbReference>
<dbReference type="RefSeq" id="WP_065726133.1">
    <property type="nucleotide sequence ID" value="NZ_CP016428.1"/>
</dbReference>
<feature type="domain" description="Smr" evidence="2">
    <location>
        <begin position="109"/>
        <end position="194"/>
    </location>
</feature>
<evidence type="ECO:0000313" key="4">
    <source>
        <dbReference type="Proteomes" id="UP000092839"/>
    </source>
</evidence>
<protein>
    <submittedName>
        <fullName evidence="3">DNA mismatch repair protein MutS</fullName>
    </submittedName>
</protein>
<feature type="compositionally biased region" description="Basic and acidic residues" evidence="1">
    <location>
        <begin position="91"/>
        <end position="100"/>
    </location>
</feature>
<dbReference type="Proteomes" id="UP000092839">
    <property type="component" value="Chromosome"/>
</dbReference>
<feature type="compositionally biased region" description="Basic residues" evidence="1">
    <location>
        <begin position="38"/>
        <end position="47"/>
    </location>
</feature>
<evidence type="ECO:0000313" key="3">
    <source>
        <dbReference type="EMBL" id="ANV98802.1"/>
    </source>
</evidence>
<feature type="compositionally biased region" description="Low complexity" evidence="1">
    <location>
        <begin position="1"/>
        <end position="12"/>
    </location>
</feature>
<evidence type="ECO:0000259" key="2">
    <source>
        <dbReference type="PROSITE" id="PS50828"/>
    </source>
</evidence>
<dbReference type="Pfam" id="PF01713">
    <property type="entry name" value="Smr"/>
    <property type="match status" value="1"/>
</dbReference>
<dbReference type="PANTHER" id="PTHR35562:SF2">
    <property type="entry name" value="DNA ENDONUCLEASE SMRA-RELATED"/>
    <property type="match status" value="1"/>
</dbReference>
<organism evidence="3 4">
    <name type="scientific">Bradyrhizobium icense</name>
    <dbReference type="NCBI Taxonomy" id="1274631"/>
    <lineage>
        <taxon>Bacteria</taxon>
        <taxon>Pseudomonadati</taxon>
        <taxon>Pseudomonadota</taxon>
        <taxon>Alphaproteobacteria</taxon>
        <taxon>Hyphomicrobiales</taxon>
        <taxon>Nitrobacteraceae</taxon>
        <taxon>Bradyrhizobium</taxon>
    </lineage>
</organism>
<dbReference type="SMART" id="SM00463">
    <property type="entry name" value="SMR"/>
    <property type="match status" value="1"/>
</dbReference>
<sequence length="198" mass="22312">MKRRPSSLIPELPESPRRKRGLSEEERALWESVAKQVKPLRKRHRASKPSVVSMEDQPKAEPKTAASPRRVTPARMVAPSKPEPPPLAPIGRRERSHLSRGRKEIDARLDLHGMTQTRAHRALFGFLQRAHRDGLTFVLVITGKGKAGAESERGVLRRQVPQWLGLPEFRSLVVGFEEAHVGHGGEGALYVRVRRARF</sequence>
<reference evidence="3 4" key="1">
    <citation type="submission" date="2016-07" db="EMBL/GenBank/DDBJ databases">
        <title>Complete genome sequence of Bradyrhizobium icense LMTR 13T, a potential inoculant strain isolated from lima bean (Phaseolus lunatus) in Peru.</title>
        <authorList>
            <person name="Ormeno-Orrillo E."/>
            <person name="Duran D."/>
            <person name="Rogel M.A."/>
            <person name="Rey L."/>
            <person name="Imperial J."/>
            <person name="Ruiz-Argueso T."/>
            <person name="Martinez-Romero E."/>
        </authorList>
    </citation>
    <scope>NUCLEOTIDE SEQUENCE [LARGE SCALE GENOMIC DNA]</scope>
    <source>
        <strain evidence="3 4">LMTR 13</strain>
    </source>
</reference>
<feature type="region of interest" description="Disordered" evidence="1">
    <location>
        <begin position="1"/>
        <end position="100"/>
    </location>
</feature>
<dbReference type="Gene3D" id="3.30.1370.110">
    <property type="match status" value="1"/>
</dbReference>
<dbReference type="AlphaFoldDB" id="A0A1B1U7X5"/>
<dbReference type="KEGG" id="bic:LMTR13_00040"/>
<dbReference type="InterPro" id="IPR036063">
    <property type="entry name" value="Smr_dom_sf"/>
</dbReference>